<protein>
    <recommendedName>
        <fullName evidence="8">Probable membrane transporter protein</fullName>
    </recommendedName>
</protein>
<keyword evidence="6 8" id="KW-1133">Transmembrane helix</keyword>
<feature type="transmembrane region" description="Helical" evidence="8">
    <location>
        <begin position="214"/>
        <end position="232"/>
    </location>
</feature>
<dbReference type="GO" id="GO:0005886">
    <property type="term" value="C:plasma membrane"/>
    <property type="evidence" value="ECO:0007669"/>
    <property type="project" value="UniProtKB-SubCell"/>
</dbReference>
<evidence type="ECO:0000256" key="1">
    <source>
        <dbReference type="ARBA" id="ARBA00004651"/>
    </source>
</evidence>
<dbReference type="STRING" id="661399.AQJ67_00240"/>
<accession>A0A101U9F6</accession>
<comment type="subcellular location">
    <subcellularLocation>
        <location evidence="1 8">Cell membrane</location>
        <topology evidence="1 8">Multi-pass membrane protein</topology>
    </subcellularLocation>
</comment>
<gene>
    <name evidence="9" type="ORF">AQJ67_00240</name>
</gene>
<dbReference type="PANTHER" id="PTHR30269">
    <property type="entry name" value="TRANSMEMBRANE PROTEIN YFCA"/>
    <property type="match status" value="1"/>
</dbReference>
<feature type="transmembrane region" description="Helical" evidence="8">
    <location>
        <begin position="80"/>
        <end position="100"/>
    </location>
</feature>
<evidence type="ECO:0000256" key="3">
    <source>
        <dbReference type="ARBA" id="ARBA00022448"/>
    </source>
</evidence>
<proteinExistence type="inferred from homology"/>
<dbReference type="AlphaFoldDB" id="A0A101U9F6"/>
<sequence>MNAAHIGELLAILGAGTAAGAVNAAVGSGTLISFPVLLATGLPPVTATVSNALGLIPGSISGAVGYRAELRGQRRRILKWSAGALLGGLTGAALLLALPASAFERIVPVLVGLALLLVALQPVISRRLNVRRARKERPARPDGGPLLLVGLTLASVYGGYFSAAQGIIYVALMGMLLDDGLQRLTAVKNVLVAVVNSVAALFFLVVADFDWTAVALLAVGSAVGGHLGATVGRRLRPAVLRTFIVVVGTVAIVQLVVRF</sequence>
<feature type="transmembrane region" description="Helical" evidence="8">
    <location>
        <begin position="146"/>
        <end position="170"/>
    </location>
</feature>
<keyword evidence="5 8" id="KW-0812">Transmembrane</keyword>
<dbReference type="RefSeq" id="WP_062715843.1">
    <property type="nucleotide sequence ID" value="NZ_KQ948924.1"/>
</dbReference>
<evidence type="ECO:0000256" key="8">
    <source>
        <dbReference type="RuleBase" id="RU363041"/>
    </source>
</evidence>
<comment type="caution">
    <text evidence="9">The sequence shown here is derived from an EMBL/GenBank/DDBJ whole genome shotgun (WGS) entry which is preliminary data.</text>
</comment>
<dbReference type="PANTHER" id="PTHR30269:SF0">
    <property type="entry name" value="MEMBRANE TRANSPORTER PROTEIN YFCA-RELATED"/>
    <property type="match status" value="1"/>
</dbReference>
<feature type="transmembrane region" description="Helical" evidence="8">
    <location>
        <begin position="106"/>
        <end position="125"/>
    </location>
</feature>
<dbReference type="Proteomes" id="UP000053429">
    <property type="component" value="Unassembled WGS sequence"/>
</dbReference>
<dbReference type="EMBL" id="LMWY01000001">
    <property type="protein sequence ID" value="KUO06434.1"/>
    <property type="molecule type" value="Genomic_DNA"/>
</dbReference>
<evidence type="ECO:0000256" key="6">
    <source>
        <dbReference type="ARBA" id="ARBA00022989"/>
    </source>
</evidence>
<dbReference type="InterPro" id="IPR052017">
    <property type="entry name" value="TSUP"/>
</dbReference>
<dbReference type="InterPro" id="IPR002781">
    <property type="entry name" value="TM_pro_TauE-like"/>
</dbReference>
<reference evidence="9 10" key="1">
    <citation type="submission" date="2015-10" db="EMBL/GenBank/DDBJ databases">
        <title>Draft genome sequence of Streptomyces caeruleatus NRRL B-24802, type strain for the species Streptomyces caeruleatus.</title>
        <authorList>
            <person name="Ruckert C."/>
            <person name="Winkler A."/>
            <person name="Kalinowski J."/>
            <person name="Kampfer P."/>
            <person name="Glaeser S."/>
        </authorList>
    </citation>
    <scope>NUCLEOTIDE SEQUENCE [LARGE SCALE GENOMIC DNA]</scope>
    <source>
        <strain evidence="9 10">NRRL B-24802</strain>
    </source>
</reference>
<feature type="transmembrane region" description="Helical" evidence="8">
    <location>
        <begin position="48"/>
        <end position="68"/>
    </location>
</feature>
<evidence type="ECO:0000313" key="10">
    <source>
        <dbReference type="Proteomes" id="UP000053429"/>
    </source>
</evidence>
<comment type="similarity">
    <text evidence="2 8">Belongs to the 4-toluene sulfonate uptake permease (TSUP) (TC 2.A.102) family.</text>
</comment>
<dbReference type="OrthoDB" id="3782574at2"/>
<keyword evidence="7 8" id="KW-0472">Membrane</keyword>
<keyword evidence="10" id="KW-1185">Reference proteome</keyword>
<evidence type="ECO:0000256" key="4">
    <source>
        <dbReference type="ARBA" id="ARBA00022475"/>
    </source>
</evidence>
<evidence type="ECO:0000256" key="2">
    <source>
        <dbReference type="ARBA" id="ARBA00009142"/>
    </source>
</evidence>
<evidence type="ECO:0000313" key="9">
    <source>
        <dbReference type="EMBL" id="KUO06434.1"/>
    </source>
</evidence>
<dbReference type="Pfam" id="PF01925">
    <property type="entry name" value="TauE"/>
    <property type="match status" value="1"/>
</dbReference>
<keyword evidence="3" id="KW-0813">Transport</keyword>
<evidence type="ECO:0000256" key="7">
    <source>
        <dbReference type="ARBA" id="ARBA00023136"/>
    </source>
</evidence>
<name>A0A101U9F6_9ACTN</name>
<evidence type="ECO:0000256" key="5">
    <source>
        <dbReference type="ARBA" id="ARBA00022692"/>
    </source>
</evidence>
<feature type="transmembrane region" description="Helical" evidence="8">
    <location>
        <begin position="238"/>
        <end position="257"/>
    </location>
</feature>
<keyword evidence="4 8" id="KW-1003">Cell membrane</keyword>
<organism evidence="9 10">
    <name type="scientific">Streptomyces caeruleatus</name>
    <dbReference type="NCBI Taxonomy" id="661399"/>
    <lineage>
        <taxon>Bacteria</taxon>
        <taxon>Bacillati</taxon>
        <taxon>Actinomycetota</taxon>
        <taxon>Actinomycetes</taxon>
        <taxon>Kitasatosporales</taxon>
        <taxon>Streptomycetaceae</taxon>
        <taxon>Streptomyces</taxon>
    </lineage>
</organism>